<gene>
    <name evidence="2" type="ORF">IAS62_003603</name>
</gene>
<evidence type="ECO:0000313" key="3">
    <source>
        <dbReference type="Proteomes" id="UP001432216"/>
    </source>
</evidence>
<keyword evidence="1" id="KW-1133">Transmembrane helix</keyword>
<name>A0ABZ2AUQ9_9TREE</name>
<keyword evidence="1" id="KW-0472">Membrane</keyword>
<organism evidence="2 3">
    <name type="scientific">Cryptococcus decagattii</name>
    <dbReference type="NCBI Taxonomy" id="1859122"/>
    <lineage>
        <taxon>Eukaryota</taxon>
        <taxon>Fungi</taxon>
        <taxon>Dikarya</taxon>
        <taxon>Basidiomycota</taxon>
        <taxon>Agaricomycotina</taxon>
        <taxon>Tremellomycetes</taxon>
        <taxon>Tremellales</taxon>
        <taxon>Cryptococcaceae</taxon>
        <taxon>Cryptococcus</taxon>
        <taxon>Cryptococcus gattii species complex</taxon>
    </lineage>
</organism>
<accession>A0ABZ2AUQ9</accession>
<keyword evidence="1" id="KW-0812">Transmembrane</keyword>
<evidence type="ECO:0000313" key="2">
    <source>
        <dbReference type="EMBL" id="WVO22273.1"/>
    </source>
</evidence>
<dbReference type="EMBL" id="CP143810">
    <property type="protein sequence ID" value="WVO22273.1"/>
    <property type="molecule type" value="Genomic_DNA"/>
</dbReference>
<evidence type="ECO:0000256" key="1">
    <source>
        <dbReference type="SAM" id="Phobius"/>
    </source>
</evidence>
<reference evidence="2 3" key="1">
    <citation type="submission" date="2024-01" db="EMBL/GenBank/DDBJ databases">
        <title>Comparative genomics of Cryptococcus and Kwoniella reveals pathogenesis evolution and contrasting modes of karyotype evolution via chromosome fusion or intercentromeric recombination.</title>
        <authorList>
            <person name="Coelho M.A."/>
            <person name="David-Palma M."/>
            <person name="Shea T."/>
            <person name="Bowers K."/>
            <person name="McGinley-Smith S."/>
            <person name="Mohammad A.W."/>
            <person name="Gnirke A."/>
            <person name="Yurkov A.M."/>
            <person name="Nowrousian M."/>
            <person name="Sun S."/>
            <person name="Cuomo C.A."/>
            <person name="Heitman J."/>
        </authorList>
    </citation>
    <scope>NUCLEOTIDE SEQUENCE [LARGE SCALE GENOMIC DNA]</scope>
    <source>
        <strain evidence="2 3">7685027</strain>
    </source>
</reference>
<dbReference type="Proteomes" id="UP001432216">
    <property type="component" value="Chromosome 5"/>
</dbReference>
<sequence>MTLACYLSHSQFRARLYSALSFALHRQALFLSPFPSVDHNSPPSLAWIIIVSFLRLVFLISRTEVYLRYLLYSTRRETGTWISITSHDPFEYRAI</sequence>
<proteinExistence type="predicted"/>
<feature type="transmembrane region" description="Helical" evidence="1">
    <location>
        <begin position="45"/>
        <end position="67"/>
    </location>
</feature>
<protein>
    <submittedName>
        <fullName evidence="2">Uncharacterized protein</fullName>
    </submittedName>
</protein>
<dbReference type="RefSeq" id="XP_064721512.1">
    <property type="nucleotide sequence ID" value="XM_064865440.1"/>
</dbReference>
<keyword evidence="3" id="KW-1185">Reference proteome</keyword>
<dbReference type="GeneID" id="89990375"/>